<dbReference type="PROSITE" id="PS50005">
    <property type="entry name" value="TPR"/>
    <property type="match status" value="3"/>
</dbReference>
<sequence>MASPAFLAMSRFRRRRYEECVDLCSEILAENPYDKAIWLLKTQALTAMTFIDDSDLEELGIADAVMDDNATASMPRPGTSLNGDNASGKGSSLDRVMRPMSNAGRPNSGFVRPSTQNGMRPGTGETPGSRAALESAMRKTGSSRPGTSRPVTALGRHVRLGTASMRAESDGPFIDVSRMDLQKYAHRPTLARALCEFLLYHDHNARKALELAAEATSACNFEDWFWKSRLGKCYYLLGLYRDAEQQFKSSLRTQQSVDTFLDLGKVYLRLDQPQNALDAYAQALEAFPGSTAVLTAKARTYEMMRDGDQSLRAFKDVLRHDPSHVEAIASLGAHYFYSDQPEIALRFYRRLLEITQSTESASGSARSYASTELWNNVALCCFHSGQYDMTMRCFENALASADDSNMADVWFNVGHVGVSLGDLGFAYQCFKVAVSIDPQHVEAYNNLGVLEVRKGNQEDAAADFAQARSAGSFAYEPCFNGALLAYKRGDFPTSLRLAEASRVLFSDHPETLELVEMLRAKLV</sequence>
<dbReference type="AlphaFoldDB" id="A0A2R5GT08"/>
<dbReference type="InterPro" id="IPR028796">
    <property type="entry name" value="BBS8"/>
</dbReference>
<proteinExistence type="predicted"/>
<dbReference type="InParanoid" id="A0A2R5GT08"/>
<feature type="repeat" description="TPR" evidence="1">
    <location>
        <begin position="257"/>
        <end position="290"/>
    </location>
</feature>
<feature type="region of interest" description="Disordered" evidence="2">
    <location>
        <begin position="70"/>
        <end position="151"/>
    </location>
</feature>
<evidence type="ECO:0000256" key="1">
    <source>
        <dbReference type="PROSITE-ProRule" id="PRU00339"/>
    </source>
</evidence>
<dbReference type="Proteomes" id="UP000241890">
    <property type="component" value="Unassembled WGS sequence"/>
</dbReference>
<reference evidence="3 4" key="1">
    <citation type="submission" date="2017-12" db="EMBL/GenBank/DDBJ databases">
        <title>Sequencing, de novo assembly and annotation of complete genome of a new Thraustochytrid species, strain FCC1311.</title>
        <authorList>
            <person name="Sedici K."/>
            <person name="Godart F."/>
            <person name="Aiese Cigliano R."/>
            <person name="Sanseverino W."/>
            <person name="Barakat M."/>
            <person name="Ortet P."/>
            <person name="Marechal E."/>
            <person name="Cagnac O."/>
            <person name="Amato A."/>
        </authorList>
    </citation>
    <scope>NUCLEOTIDE SEQUENCE [LARGE SCALE GENOMIC DNA]</scope>
</reference>
<dbReference type="EMBL" id="BEYU01000177">
    <property type="protein sequence ID" value="GBG34007.1"/>
    <property type="molecule type" value="Genomic_DNA"/>
</dbReference>
<dbReference type="GO" id="GO:0097730">
    <property type="term" value="C:non-motile cilium"/>
    <property type="evidence" value="ECO:0007669"/>
    <property type="project" value="TreeGrafter"/>
</dbReference>
<dbReference type="OrthoDB" id="421121at2759"/>
<organism evidence="3 4">
    <name type="scientific">Hondaea fermentalgiana</name>
    <dbReference type="NCBI Taxonomy" id="2315210"/>
    <lineage>
        <taxon>Eukaryota</taxon>
        <taxon>Sar</taxon>
        <taxon>Stramenopiles</taxon>
        <taxon>Bigyra</taxon>
        <taxon>Labyrinthulomycetes</taxon>
        <taxon>Thraustochytrida</taxon>
        <taxon>Thraustochytriidae</taxon>
        <taxon>Hondaea</taxon>
    </lineage>
</organism>
<keyword evidence="1" id="KW-0802">TPR repeat</keyword>
<dbReference type="Gene3D" id="1.25.40.10">
    <property type="entry name" value="Tetratricopeptide repeat domain"/>
    <property type="match status" value="2"/>
</dbReference>
<name>A0A2R5GT08_9STRA</name>
<dbReference type="SMART" id="SM00028">
    <property type="entry name" value="TPR"/>
    <property type="match status" value="8"/>
</dbReference>
<comment type="caution">
    <text evidence="3">The sequence shown here is derived from an EMBL/GenBank/DDBJ whole genome shotgun (WGS) entry which is preliminary data.</text>
</comment>
<dbReference type="GO" id="GO:1905515">
    <property type="term" value="P:non-motile cilium assembly"/>
    <property type="evidence" value="ECO:0007669"/>
    <property type="project" value="InterPro"/>
</dbReference>
<evidence type="ECO:0000313" key="4">
    <source>
        <dbReference type="Proteomes" id="UP000241890"/>
    </source>
</evidence>
<dbReference type="InterPro" id="IPR011990">
    <property type="entry name" value="TPR-like_helical_dom_sf"/>
</dbReference>
<feature type="compositionally biased region" description="Polar residues" evidence="2">
    <location>
        <begin position="79"/>
        <end position="90"/>
    </location>
</feature>
<accession>A0A2R5GT08</accession>
<feature type="repeat" description="TPR" evidence="1">
    <location>
        <begin position="325"/>
        <end position="358"/>
    </location>
</feature>
<dbReference type="InterPro" id="IPR019734">
    <property type="entry name" value="TPR_rpt"/>
</dbReference>
<dbReference type="CDD" id="cd21341">
    <property type="entry name" value="TTC8_N"/>
    <property type="match status" value="1"/>
</dbReference>
<dbReference type="GO" id="GO:0034464">
    <property type="term" value="C:BBSome"/>
    <property type="evidence" value="ECO:0007669"/>
    <property type="project" value="InterPro"/>
</dbReference>
<feature type="compositionally biased region" description="Polar residues" evidence="2">
    <location>
        <begin position="140"/>
        <end position="150"/>
    </location>
</feature>
<evidence type="ECO:0000313" key="3">
    <source>
        <dbReference type="EMBL" id="GBG34007.1"/>
    </source>
</evidence>
<dbReference type="PANTHER" id="PTHR44177:SF1">
    <property type="entry name" value="TETRATRICOPEPTIDE REPEAT PROTEIN 8"/>
    <property type="match status" value="1"/>
</dbReference>
<evidence type="ECO:0000256" key="2">
    <source>
        <dbReference type="SAM" id="MobiDB-lite"/>
    </source>
</evidence>
<feature type="repeat" description="TPR" evidence="1">
    <location>
        <begin position="407"/>
        <end position="440"/>
    </location>
</feature>
<dbReference type="Pfam" id="PF14559">
    <property type="entry name" value="TPR_19"/>
    <property type="match status" value="1"/>
</dbReference>
<gene>
    <name evidence="3" type="ORF">FCC1311_102302</name>
</gene>
<dbReference type="Pfam" id="PF13432">
    <property type="entry name" value="TPR_16"/>
    <property type="match status" value="1"/>
</dbReference>
<protein>
    <submittedName>
        <fullName evidence="3">Tetratricopeptide repeat protein 8</fullName>
    </submittedName>
</protein>
<dbReference type="GO" id="GO:0036064">
    <property type="term" value="C:ciliary basal body"/>
    <property type="evidence" value="ECO:0007669"/>
    <property type="project" value="TreeGrafter"/>
</dbReference>
<keyword evidence="4" id="KW-1185">Reference proteome</keyword>
<dbReference type="SUPFAM" id="SSF48452">
    <property type="entry name" value="TPR-like"/>
    <property type="match status" value="1"/>
</dbReference>
<dbReference type="PANTHER" id="PTHR44177">
    <property type="entry name" value="TETRATRICOPEPTIDE REPEAT PROTEIN 8"/>
    <property type="match status" value="1"/>
</dbReference>